<dbReference type="InterPro" id="IPR003593">
    <property type="entry name" value="AAA+_ATPase"/>
</dbReference>
<dbReference type="PROSITE" id="PS50893">
    <property type="entry name" value="ABC_TRANSPORTER_2"/>
    <property type="match status" value="1"/>
</dbReference>
<feature type="transmembrane region" description="Helical" evidence="8">
    <location>
        <begin position="269"/>
        <end position="294"/>
    </location>
</feature>
<dbReference type="InterPro" id="IPR011527">
    <property type="entry name" value="ABC1_TM_dom"/>
</dbReference>
<feature type="domain" description="ABC transporter" evidence="9">
    <location>
        <begin position="404"/>
        <end position="638"/>
    </location>
</feature>
<dbReference type="SUPFAM" id="SSF52540">
    <property type="entry name" value="P-loop containing nucleoside triphosphate hydrolases"/>
    <property type="match status" value="1"/>
</dbReference>
<keyword evidence="3 8" id="KW-0812">Transmembrane</keyword>
<evidence type="ECO:0000256" key="7">
    <source>
        <dbReference type="ARBA" id="ARBA00023136"/>
    </source>
</evidence>
<dbReference type="GO" id="GO:0005886">
    <property type="term" value="C:plasma membrane"/>
    <property type="evidence" value="ECO:0007669"/>
    <property type="project" value="UniProtKB-SubCell"/>
</dbReference>
<evidence type="ECO:0000256" key="5">
    <source>
        <dbReference type="ARBA" id="ARBA00022840"/>
    </source>
</evidence>
<feature type="transmembrane region" description="Helical" evidence="8">
    <location>
        <begin position="79"/>
        <end position="112"/>
    </location>
</feature>
<comment type="subcellular location">
    <subcellularLocation>
        <location evidence="1">Cell membrane</location>
        <topology evidence="1">Multi-pass membrane protein</topology>
    </subcellularLocation>
</comment>
<evidence type="ECO:0000313" key="11">
    <source>
        <dbReference type="EMBL" id="RAQ22179.1"/>
    </source>
</evidence>
<reference evidence="11 12" key="1">
    <citation type="submission" date="2018-06" db="EMBL/GenBank/DDBJ databases">
        <title>Noncontiguous genome sequence of Ruminococcaceae bacterium ASD2818.</title>
        <authorList>
            <person name="Chaplin A.V."/>
            <person name="Sokolova S.R."/>
            <person name="Kochetkova T.O."/>
            <person name="Goltsov A.Y."/>
            <person name="Trofimov D.Y."/>
            <person name="Efimov B.A."/>
        </authorList>
    </citation>
    <scope>NUCLEOTIDE SEQUENCE [LARGE SCALE GENOMIC DNA]</scope>
    <source>
        <strain evidence="11 12">ASD2818</strain>
    </source>
</reference>
<accession>A0A328UAU8</accession>
<dbReference type="CDD" id="cd03254">
    <property type="entry name" value="ABCC_Glucan_exporter_like"/>
    <property type="match status" value="1"/>
</dbReference>
<feature type="transmembrane region" description="Helical" evidence="8">
    <location>
        <begin position="165"/>
        <end position="182"/>
    </location>
</feature>
<dbReference type="EMBL" id="QLYR01000014">
    <property type="protein sequence ID" value="RAQ22179.1"/>
    <property type="molecule type" value="Genomic_DNA"/>
</dbReference>
<evidence type="ECO:0000259" key="10">
    <source>
        <dbReference type="PROSITE" id="PS50929"/>
    </source>
</evidence>
<evidence type="ECO:0000313" key="12">
    <source>
        <dbReference type="Proteomes" id="UP000249377"/>
    </source>
</evidence>
<keyword evidence="12" id="KW-1185">Reference proteome</keyword>
<name>A0A328UAU8_9FIRM</name>
<feature type="transmembrane region" description="Helical" evidence="8">
    <location>
        <begin position="34"/>
        <end position="59"/>
    </location>
</feature>
<evidence type="ECO:0000256" key="6">
    <source>
        <dbReference type="ARBA" id="ARBA00022989"/>
    </source>
</evidence>
<comment type="caution">
    <text evidence="11">The sequence shown here is derived from an EMBL/GenBank/DDBJ whole genome shotgun (WGS) entry which is preliminary data.</text>
</comment>
<dbReference type="FunFam" id="3.40.50.300:FF:000287">
    <property type="entry name" value="Multidrug ABC transporter ATP-binding protein"/>
    <property type="match status" value="1"/>
</dbReference>
<proteinExistence type="predicted"/>
<dbReference type="GO" id="GO:0005524">
    <property type="term" value="F:ATP binding"/>
    <property type="evidence" value="ECO:0007669"/>
    <property type="project" value="UniProtKB-KW"/>
</dbReference>
<evidence type="ECO:0000256" key="1">
    <source>
        <dbReference type="ARBA" id="ARBA00004651"/>
    </source>
</evidence>
<dbReference type="PANTHER" id="PTHR43394:SF1">
    <property type="entry name" value="ATP-BINDING CASSETTE SUB-FAMILY B MEMBER 10, MITOCHONDRIAL"/>
    <property type="match status" value="1"/>
</dbReference>
<gene>
    <name evidence="11" type="ORF">DPQ25_13325</name>
</gene>
<dbReference type="PROSITE" id="PS50929">
    <property type="entry name" value="ABC_TM1F"/>
    <property type="match status" value="1"/>
</dbReference>
<evidence type="ECO:0000256" key="8">
    <source>
        <dbReference type="SAM" id="Phobius"/>
    </source>
</evidence>
<dbReference type="Pfam" id="PF00005">
    <property type="entry name" value="ABC_tran"/>
    <property type="match status" value="1"/>
</dbReference>
<dbReference type="InterPro" id="IPR017871">
    <property type="entry name" value="ABC_transporter-like_CS"/>
</dbReference>
<keyword evidence="4" id="KW-0547">Nucleotide-binding</keyword>
<sequence length="643" mass="70888">MAKNKNTAAPATTARGQRAPKGVLFRLLRTLFEFYPVLLPVTLVCILINAIVSSIPSIFMQNVIAVVDGAYKSGDWTAVAGQIFTYVAILVVMYIISLIAGAFYTQMMAIITQGSLKKMREKMFSRMQDLPIKYFDTNGHGDIMSYYTNDVDTLRQLISQSLPQILISGITLLTVFGIMMYYSIILGLVVVAGVVCMAFAARAITNRSSKYFLRQQVTIAKAEAFMEEMMTGQKVIKVFCHEKGAKADFDKVNGEIFFNARNGNRFANILMPLMGNIGNVMYVVVALVGGALLLTDVPNISISGMVFSISIVVPFLNMTKQFAGSIGQVSNQINMVIMGLAGAHRIFALLDQEPEADDGYVTLVNAKENPDGSISECKERTNIWAWKHPHHDGTTTYTRLQGDVRFYDVDFGYSPEKMVLHNISLYAKPGQKVAFVGSTGAGKTTITNLINRFYDIEDGKIRYDGININKIKKADLRRSLGIVLQDTNLFTGTVMENIRYGYLEASDEECIAAAKLAGADDFIRRLPEGYNTMLQGNGANLSQGQRQLLAIARAAVADPPVMILDEATSSIDTRTEAIVQRGMDALMTGRTVFVIAHRLSTVQNANAIMVLDHGKIIERGTHEDLIKLKGTYYQLYTGALELD</sequence>
<dbReference type="InterPro" id="IPR036640">
    <property type="entry name" value="ABC1_TM_sf"/>
</dbReference>
<dbReference type="SMART" id="SM00382">
    <property type="entry name" value="AAA"/>
    <property type="match status" value="1"/>
</dbReference>
<dbReference type="GO" id="GO:0016887">
    <property type="term" value="F:ATP hydrolysis activity"/>
    <property type="evidence" value="ECO:0007669"/>
    <property type="project" value="InterPro"/>
</dbReference>
<dbReference type="InterPro" id="IPR039421">
    <property type="entry name" value="Type_1_exporter"/>
</dbReference>
<dbReference type="PROSITE" id="PS00211">
    <property type="entry name" value="ABC_TRANSPORTER_1"/>
    <property type="match status" value="1"/>
</dbReference>
<dbReference type="PANTHER" id="PTHR43394">
    <property type="entry name" value="ATP-DEPENDENT PERMEASE MDL1, MITOCHONDRIAL"/>
    <property type="match status" value="1"/>
</dbReference>
<dbReference type="RefSeq" id="WP_112333665.1">
    <property type="nucleotide sequence ID" value="NZ_JADPHD010000014.1"/>
</dbReference>
<keyword evidence="2" id="KW-0813">Transport</keyword>
<dbReference type="Gene3D" id="1.20.1560.10">
    <property type="entry name" value="ABC transporter type 1, transmembrane domain"/>
    <property type="match status" value="1"/>
</dbReference>
<keyword evidence="5 11" id="KW-0067">ATP-binding</keyword>
<dbReference type="InterPro" id="IPR027417">
    <property type="entry name" value="P-loop_NTPase"/>
</dbReference>
<feature type="domain" description="ABC transmembrane type-1" evidence="10">
    <location>
        <begin position="41"/>
        <end position="338"/>
    </location>
</feature>
<feature type="transmembrane region" description="Helical" evidence="8">
    <location>
        <begin position="188"/>
        <end position="205"/>
    </location>
</feature>
<dbReference type="Gene3D" id="3.40.50.300">
    <property type="entry name" value="P-loop containing nucleotide triphosphate hydrolases"/>
    <property type="match status" value="1"/>
</dbReference>
<keyword evidence="6 8" id="KW-1133">Transmembrane helix</keyword>
<dbReference type="Proteomes" id="UP000249377">
    <property type="component" value="Unassembled WGS sequence"/>
</dbReference>
<evidence type="ECO:0000256" key="3">
    <source>
        <dbReference type="ARBA" id="ARBA00022692"/>
    </source>
</evidence>
<evidence type="ECO:0000256" key="4">
    <source>
        <dbReference type="ARBA" id="ARBA00022741"/>
    </source>
</evidence>
<protein>
    <submittedName>
        <fullName evidence="11">ABC transporter ATP-binding protein</fullName>
    </submittedName>
</protein>
<evidence type="ECO:0000256" key="2">
    <source>
        <dbReference type="ARBA" id="ARBA00022448"/>
    </source>
</evidence>
<organism evidence="11 12">
    <name type="scientific">Hydrogeniiclostridium mannosilyticum</name>
    <dbReference type="NCBI Taxonomy" id="2764322"/>
    <lineage>
        <taxon>Bacteria</taxon>
        <taxon>Bacillati</taxon>
        <taxon>Bacillota</taxon>
        <taxon>Clostridia</taxon>
        <taxon>Eubacteriales</taxon>
        <taxon>Acutalibacteraceae</taxon>
        <taxon>Hydrogeniiclostridium</taxon>
    </lineage>
</organism>
<evidence type="ECO:0000259" key="9">
    <source>
        <dbReference type="PROSITE" id="PS50893"/>
    </source>
</evidence>
<dbReference type="SUPFAM" id="SSF90123">
    <property type="entry name" value="ABC transporter transmembrane region"/>
    <property type="match status" value="1"/>
</dbReference>
<dbReference type="AlphaFoldDB" id="A0A328UAU8"/>
<dbReference type="CDD" id="cd18547">
    <property type="entry name" value="ABC_6TM_Tm288_like"/>
    <property type="match status" value="1"/>
</dbReference>
<dbReference type="GO" id="GO:0015421">
    <property type="term" value="F:ABC-type oligopeptide transporter activity"/>
    <property type="evidence" value="ECO:0007669"/>
    <property type="project" value="TreeGrafter"/>
</dbReference>
<dbReference type="InterPro" id="IPR003439">
    <property type="entry name" value="ABC_transporter-like_ATP-bd"/>
</dbReference>
<dbReference type="Pfam" id="PF00664">
    <property type="entry name" value="ABC_membrane"/>
    <property type="match status" value="1"/>
</dbReference>
<keyword evidence="7 8" id="KW-0472">Membrane</keyword>